<dbReference type="PRINTS" id="PR00413">
    <property type="entry name" value="HADHALOGNASE"/>
</dbReference>
<sequence>MIKSLIFDFDGTLADSKAMLIDLYNRIAGRYHFKMLDPADFDYYKSLSIRQCCTNLGIPIHKVPMLISAFLKGYTQSVQKLEPFRGIPEMLHQLKDSGFSLAIVSSNQGKNITRFLADHHLEGFSSISCSGELSGKGRLIRRYLKKNHLNTDQAMYIGDEKRDIRASRKSGIKVIWVSWGFDHYDEVRSAHPDYVARKPEDILRIAETARAKV</sequence>
<dbReference type="Gene3D" id="3.40.50.1000">
    <property type="entry name" value="HAD superfamily/HAD-like"/>
    <property type="match status" value="1"/>
</dbReference>
<dbReference type="RefSeq" id="WP_129929437.1">
    <property type="nucleotide sequence ID" value="NZ_CP159510.1"/>
</dbReference>
<dbReference type="AlphaFoldDB" id="A0AAU8IFA0"/>
<dbReference type="InterPro" id="IPR023214">
    <property type="entry name" value="HAD_sf"/>
</dbReference>
<dbReference type="InterPro" id="IPR050155">
    <property type="entry name" value="HAD-like_hydrolase_sf"/>
</dbReference>
<protein>
    <submittedName>
        <fullName evidence="1">HAD-IA family hydrolase</fullName>
    </submittedName>
</protein>
<dbReference type="SFLD" id="SFLDS00003">
    <property type="entry name" value="Haloacid_Dehalogenase"/>
    <property type="match status" value="1"/>
</dbReference>
<dbReference type="EMBL" id="CP159510">
    <property type="protein sequence ID" value="XCJ16976.1"/>
    <property type="molecule type" value="Genomic_DNA"/>
</dbReference>
<evidence type="ECO:0000313" key="1">
    <source>
        <dbReference type="EMBL" id="XCJ16976.1"/>
    </source>
</evidence>
<name>A0AAU8IFA0_9BACL</name>
<dbReference type="InterPro" id="IPR006439">
    <property type="entry name" value="HAD-SF_hydro_IA"/>
</dbReference>
<keyword evidence="1" id="KW-0378">Hydrolase</keyword>
<dbReference type="GO" id="GO:0005829">
    <property type="term" value="C:cytosol"/>
    <property type="evidence" value="ECO:0007669"/>
    <property type="project" value="TreeGrafter"/>
</dbReference>
<dbReference type="InterPro" id="IPR041492">
    <property type="entry name" value="HAD_2"/>
</dbReference>
<dbReference type="SUPFAM" id="SSF56784">
    <property type="entry name" value="HAD-like"/>
    <property type="match status" value="1"/>
</dbReference>
<dbReference type="GO" id="GO:0008967">
    <property type="term" value="F:phosphoglycolate phosphatase activity"/>
    <property type="evidence" value="ECO:0007669"/>
    <property type="project" value="TreeGrafter"/>
</dbReference>
<dbReference type="InterPro" id="IPR036412">
    <property type="entry name" value="HAD-like_sf"/>
</dbReference>
<dbReference type="NCBIfam" id="TIGR01549">
    <property type="entry name" value="HAD-SF-IA-v1"/>
    <property type="match status" value="1"/>
</dbReference>
<dbReference type="InterPro" id="IPR023198">
    <property type="entry name" value="PGP-like_dom2"/>
</dbReference>
<proteinExistence type="predicted"/>
<dbReference type="PANTHER" id="PTHR43434">
    <property type="entry name" value="PHOSPHOGLYCOLATE PHOSPHATASE"/>
    <property type="match status" value="1"/>
</dbReference>
<gene>
    <name evidence="1" type="ORF">ABNN70_15460</name>
</gene>
<organism evidence="1">
    <name type="scientific">Sporolactobacillus sp. Y61</name>
    <dbReference type="NCBI Taxonomy" id="3160863"/>
    <lineage>
        <taxon>Bacteria</taxon>
        <taxon>Bacillati</taxon>
        <taxon>Bacillota</taxon>
        <taxon>Bacilli</taxon>
        <taxon>Bacillales</taxon>
        <taxon>Sporolactobacillaceae</taxon>
        <taxon>Sporolactobacillus</taxon>
    </lineage>
</organism>
<reference evidence="1" key="1">
    <citation type="submission" date="2024-06" db="EMBL/GenBank/DDBJ databases">
        <authorList>
            <person name="Fan A."/>
            <person name="Zhang F.Y."/>
            <person name="Zhang L."/>
        </authorList>
    </citation>
    <scope>NUCLEOTIDE SEQUENCE</scope>
    <source>
        <strain evidence="1">Y61</strain>
    </source>
</reference>
<dbReference type="PANTHER" id="PTHR43434:SF13">
    <property type="entry name" value="PHOSPHOGLYCOLATE PHOSPHATASE"/>
    <property type="match status" value="1"/>
</dbReference>
<dbReference type="GO" id="GO:0006281">
    <property type="term" value="P:DNA repair"/>
    <property type="evidence" value="ECO:0007669"/>
    <property type="project" value="TreeGrafter"/>
</dbReference>
<dbReference type="Gene3D" id="1.10.150.240">
    <property type="entry name" value="Putative phosphatase, domain 2"/>
    <property type="match status" value="1"/>
</dbReference>
<dbReference type="SFLD" id="SFLDG01129">
    <property type="entry name" value="C1.5:_HAD__Beta-PGM__Phosphata"/>
    <property type="match status" value="1"/>
</dbReference>
<accession>A0AAU8IFA0</accession>
<dbReference type="Pfam" id="PF13419">
    <property type="entry name" value="HAD_2"/>
    <property type="match status" value="1"/>
</dbReference>